<evidence type="ECO:0000256" key="1">
    <source>
        <dbReference type="SAM" id="MobiDB-lite"/>
    </source>
</evidence>
<dbReference type="EMBL" id="JBHTOP010000001">
    <property type="protein sequence ID" value="MFD1670483.1"/>
    <property type="molecule type" value="Genomic_DNA"/>
</dbReference>
<evidence type="ECO:0000313" key="3">
    <source>
        <dbReference type="Proteomes" id="UP001597267"/>
    </source>
</evidence>
<feature type="compositionally biased region" description="Low complexity" evidence="1">
    <location>
        <begin position="161"/>
        <end position="177"/>
    </location>
</feature>
<dbReference type="RefSeq" id="WP_125714545.1">
    <property type="nucleotide sequence ID" value="NZ_JBHTOP010000001.1"/>
</dbReference>
<accession>A0ABW4J3H2</accession>
<sequence>MEISVQNFIDRIQAEDYTTYEIKKTASVVNKSGVAKQLEPVIAAVSEAVATGHLCQAQLVVTGKITVTYRIETGIINLPFENSKKVAQFFDTPDGVPVNIYLITAAENLNLSGFRIDLMGTSDDLMTDEASISAKIAAQAQAQWAFLEAHPEGVKPEAPAEKAVPAAKTTKAKTPAKTTKRKTTTKKKPAPKK</sequence>
<gene>
    <name evidence="2" type="ORF">ACFQ5M_00060</name>
</gene>
<protein>
    <submittedName>
        <fullName evidence="2">Uncharacterized protein</fullName>
    </submittedName>
</protein>
<name>A0ABW4J3H2_9LACO</name>
<evidence type="ECO:0000313" key="2">
    <source>
        <dbReference type="EMBL" id="MFD1670483.1"/>
    </source>
</evidence>
<reference evidence="3" key="1">
    <citation type="journal article" date="2019" name="Int. J. Syst. Evol. Microbiol.">
        <title>The Global Catalogue of Microorganisms (GCM) 10K type strain sequencing project: providing services to taxonomists for standard genome sequencing and annotation.</title>
        <authorList>
            <consortium name="The Broad Institute Genomics Platform"/>
            <consortium name="The Broad Institute Genome Sequencing Center for Infectious Disease"/>
            <person name="Wu L."/>
            <person name="Ma J."/>
        </authorList>
    </citation>
    <scope>NUCLEOTIDE SEQUENCE [LARGE SCALE GENOMIC DNA]</scope>
    <source>
        <strain evidence="3">CCM 8896</strain>
    </source>
</reference>
<comment type="caution">
    <text evidence="2">The sequence shown here is derived from an EMBL/GenBank/DDBJ whole genome shotgun (WGS) entry which is preliminary data.</text>
</comment>
<keyword evidence="3" id="KW-1185">Reference proteome</keyword>
<dbReference type="Proteomes" id="UP001597267">
    <property type="component" value="Unassembled WGS sequence"/>
</dbReference>
<feature type="compositionally biased region" description="Basic residues" evidence="1">
    <location>
        <begin position="178"/>
        <end position="193"/>
    </location>
</feature>
<proteinExistence type="predicted"/>
<organism evidence="2 3">
    <name type="scientific">Agrilactobacillus yilanensis</name>
    <dbReference type="NCBI Taxonomy" id="2485997"/>
    <lineage>
        <taxon>Bacteria</taxon>
        <taxon>Bacillati</taxon>
        <taxon>Bacillota</taxon>
        <taxon>Bacilli</taxon>
        <taxon>Lactobacillales</taxon>
        <taxon>Lactobacillaceae</taxon>
        <taxon>Agrilactobacillus</taxon>
    </lineage>
</organism>
<feature type="compositionally biased region" description="Basic and acidic residues" evidence="1">
    <location>
        <begin position="151"/>
        <end position="160"/>
    </location>
</feature>
<feature type="region of interest" description="Disordered" evidence="1">
    <location>
        <begin position="151"/>
        <end position="193"/>
    </location>
</feature>